<dbReference type="GO" id="GO:0003677">
    <property type="term" value="F:DNA binding"/>
    <property type="evidence" value="ECO:0007669"/>
    <property type="project" value="UniProtKB-KW"/>
</dbReference>
<dbReference type="InterPro" id="IPR027417">
    <property type="entry name" value="P-loop_NTPase"/>
</dbReference>
<comment type="catalytic activity">
    <reaction evidence="9">
        <text>Couples ATP hydrolysis with the unwinding of duplex DNA by translocating in the 3'-5' direction.</text>
        <dbReference type="EC" id="5.6.2.4"/>
    </reaction>
</comment>
<dbReference type="Gene3D" id="3.40.50.300">
    <property type="entry name" value="P-loop containing nucleotide triphosphate hydrolases"/>
    <property type="match status" value="2"/>
</dbReference>
<dbReference type="STRING" id="6573.A0A210PVJ8"/>
<feature type="region of interest" description="Disordered" evidence="11">
    <location>
        <begin position="364"/>
        <end position="398"/>
    </location>
</feature>
<sequence length="1351" mass="151574">MSSSAFSNNVDKLCGLVRKLETAADQPRSRADKEKSCACLKEAIGSIQDALNILKCKDVDGKNYEDIVTWKAENTGIVGALSDRGLLEVATKLGHDWKFLATQLGLKQYELEQIERDHPCQAVQQNKMALVRWRQKQVSKNRSQSTILNILKKKLQSIKRQDIVDSFDGMTYSSQDTTIDELYEEKEDNNGNLNTSVDKEMDIKVIVVDTPCQSYEKDESLNQNAGDQSLDLLDTPVEKREYSYVNARDGERPDMEEEEAGDQSLDLLDIPVVKNENFHGNATDGGGPDMDDEDASNQSMDLLETPFIIKSENKCDGGNISASSDKTDDVTTVLDNQAKENQEGWDSDGLDDLENFDEFTFEVNTKSTTEVDSNSKQSLPVEKATGTKVKDEFDDFSDEELNDDMLTELEEAEKSLVHENSGSDLSGQADQIEEDTEEDDSENQPADKKYLTTLKQYFGYSKFRPMQWKIINSVLNDRRDTCVIMATGHGKSLCYQYPPLYTGKTTVVISPLISLMQDQVMRLKVANIEACFLGSAQKNMAQIKTEMMRGKYRLVYITPEFADAATDVLHNLDRAVGIDLIAIDEAHCVSQWGHDFRSAYRSLGKLRNSFPKVPIMALTATATPEVRRDICKSLNLRNPIPVCTGFDRPNLYFSVSAKNNPIEDIRSQMTKKGSRYEFDGPTIIYCPTKKTTMEVAGHVSAMRVPCLPYHAGLPQNARDEAHHKFVNDKIQVVVATVAFGMGIDKPDVRKVIHYGAPKDIESYYQEVGRAGRDGFPSLCHVFFSNGDFNTSRHFINDMKNQGFKEHKMKMLHKMQQYLSIVGKCRRRLLLGHFESKDLAHIGGTPNCCDNCRKKIKMSKTYYDSKNWTMADSLVSDEEREYGKEARDLFSAIEVLGNRYGLMAPIKFLTGSIDKKVQRFSDHKYFGSGKYKKVKWWSAFGKALILDGYLTERPIENGFGSVVELAQKGRNWLWQNKNATNVSLKVTPSADLVAEEKPAISISLKQSIPKATSFPSPSSSPRKVNLAEFHHTPKDSPRVKPDVDQETIRLQAKMAALQNELYKELVKKRNEIAGETGYAPYSIASNKALLDMANIRPSTKDSMIKIEDFPEAKVKKFGDMFVKIIISFCKEHPDCKTDNFPEIDIGKVSSILDLRQLTETQRTTFIMYSQDHVDVEEIASRRGFKINNIIGHLCEAVKIGQHIDMQKLGVNSRIEQLITKAIRGPLKSDISGLTKIKDLLPDHVEYNHIKLVIASLLWKHGQEVLPSGELVLLGGTADATSCLQTGATASSANIDLVPSSSMEVMDSQDASQNSQSTDVESSASSGTKRKLPSWMSSNKPMNKKMKSNRLFR</sequence>
<feature type="compositionally biased region" description="Acidic residues" evidence="11">
    <location>
        <begin position="431"/>
        <end position="442"/>
    </location>
</feature>
<comment type="similarity">
    <text evidence="2">Belongs to the helicase family. RecQ subfamily.</text>
</comment>
<keyword evidence="8" id="KW-0413">Isomerase</keyword>
<dbReference type="PROSITE" id="PS50017">
    <property type="entry name" value="DEATH_DOMAIN"/>
    <property type="match status" value="1"/>
</dbReference>
<dbReference type="InterPro" id="IPR002121">
    <property type="entry name" value="HRDC_dom"/>
</dbReference>
<comment type="caution">
    <text evidence="16">The sequence shown here is derived from an EMBL/GenBank/DDBJ whole genome shotgun (WGS) entry which is preliminary data.</text>
</comment>
<keyword evidence="5 16" id="KW-0347">Helicase</keyword>
<dbReference type="GO" id="GO:0016787">
    <property type="term" value="F:hydrolase activity"/>
    <property type="evidence" value="ECO:0007669"/>
    <property type="project" value="UniProtKB-KW"/>
</dbReference>
<feature type="compositionally biased region" description="Polar residues" evidence="11">
    <location>
        <begin position="364"/>
        <end position="378"/>
    </location>
</feature>
<dbReference type="GO" id="GO:0005524">
    <property type="term" value="F:ATP binding"/>
    <property type="evidence" value="ECO:0007669"/>
    <property type="project" value="UniProtKB-KW"/>
</dbReference>
<dbReference type="Pfam" id="PF00531">
    <property type="entry name" value="Death"/>
    <property type="match status" value="1"/>
</dbReference>
<evidence type="ECO:0000256" key="9">
    <source>
        <dbReference type="ARBA" id="ARBA00034617"/>
    </source>
</evidence>
<evidence type="ECO:0000313" key="17">
    <source>
        <dbReference type="Proteomes" id="UP000242188"/>
    </source>
</evidence>
<reference evidence="16 17" key="1">
    <citation type="journal article" date="2017" name="Nat. Ecol. Evol.">
        <title>Scallop genome provides insights into evolution of bilaterian karyotype and development.</title>
        <authorList>
            <person name="Wang S."/>
            <person name="Zhang J."/>
            <person name="Jiao W."/>
            <person name="Li J."/>
            <person name="Xun X."/>
            <person name="Sun Y."/>
            <person name="Guo X."/>
            <person name="Huan P."/>
            <person name="Dong B."/>
            <person name="Zhang L."/>
            <person name="Hu X."/>
            <person name="Sun X."/>
            <person name="Wang J."/>
            <person name="Zhao C."/>
            <person name="Wang Y."/>
            <person name="Wang D."/>
            <person name="Huang X."/>
            <person name="Wang R."/>
            <person name="Lv J."/>
            <person name="Li Y."/>
            <person name="Zhang Z."/>
            <person name="Liu B."/>
            <person name="Lu W."/>
            <person name="Hui Y."/>
            <person name="Liang J."/>
            <person name="Zhou Z."/>
            <person name="Hou R."/>
            <person name="Li X."/>
            <person name="Liu Y."/>
            <person name="Li H."/>
            <person name="Ning X."/>
            <person name="Lin Y."/>
            <person name="Zhao L."/>
            <person name="Xing Q."/>
            <person name="Dou J."/>
            <person name="Li Y."/>
            <person name="Mao J."/>
            <person name="Guo H."/>
            <person name="Dou H."/>
            <person name="Li T."/>
            <person name="Mu C."/>
            <person name="Jiang W."/>
            <person name="Fu Q."/>
            <person name="Fu X."/>
            <person name="Miao Y."/>
            <person name="Liu J."/>
            <person name="Yu Q."/>
            <person name="Li R."/>
            <person name="Liao H."/>
            <person name="Li X."/>
            <person name="Kong Y."/>
            <person name="Jiang Z."/>
            <person name="Chourrout D."/>
            <person name="Li R."/>
            <person name="Bao Z."/>
        </authorList>
    </citation>
    <scope>NUCLEOTIDE SEQUENCE [LARGE SCALE GENOMIC DNA]</scope>
    <source>
        <strain evidence="16 17">PY_sf001</strain>
    </source>
</reference>
<dbReference type="PROSITE" id="PS50967">
    <property type="entry name" value="HRDC"/>
    <property type="match status" value="1"/>
</dbReference>
<dbReference type="Gene3D" id="1.10.150.80">
    <property type="entry name" value="HRDC domain"/>
    <property type="match status" value="1"/>
</dbReference>
<dbReference type="PROSITE" id="PS51192">
    <property type="entry name" value="HELICASE_ATP_BIND_1"/>
    <property type="match status" value="1"/>
</dbReference>
<dbReference type="InterPro" id="IPR036390">
    <property type="entry name" value="WH_DNA-bd_sf"/>
</dbReference>
<evidence type="ECO:0000259" key="14">
    <source>
        <dbReference type="PROSITE" id="PS51192"/>
    </source>
</evidence>
<feature type="region of interest" description="Disordered" evidence="11">
    <location>
        <begin position="1301"/>
        <end position="1351"/>
    </location>
</feature>
<evidence type="ECO:0000256" key="8">
    <source>
        <dbReference type="ARBA" id="ARBA00023235"/>
    </source>
</evidence>
<dbReference type="InterPro" id="IPR036388">
    <property type="entry name" value="WH-like_DNA-bd_sf"/>
</dbReference>
<dbReference type="GO" id="GO:0009378">
    <property type="term" value="F:four-way junction helicase activity"/>
    <property type="evidence" value="ECO:0007669"/>
    <property type="project" value="TreeGrafter"/>
</dbReference>
<dbReference type="GO" id="GO:0000723">
    <property type="term" value="P:telomere maintenance"/>
    <property type="evidence" value="ECO:0007669"/>
    <property type="project" value="TreeGrafter"/>
</dbReference>
<dbReference type="Pfam" id="PF00570">
    <property type="entry name" value="HRDC"/>
    <property type="match status" value="1"/>
</dbReference>
<dbReference type="SUPFAM" id="SSF46785">
    <property type="entry name" value="Winged helix' DNA-binding domain"/>
    <property type="match status" value="1"/>
</dbReference>
<evidence type="ECO:0000259" key="13">
    <source>
        <dbReference type="PROSITE" id="PS50967"/>
    </source>
</evidence>
<dbReference type="NCBIfam" id="TIGR00614">
    <property type="entry name" value="recQ_fam"/>
    <property type="match status" value="1"/>
</dbReference>
<keyword evidence="7" id="KW-0238">DNA-binding</keyword>
<dbReference type="EC" id="5.6.2.4" evidence="10"/>
<dbReference type="Pfam" id="PF14493">
    <property type="entry name" value="HTH_40"/>
    <property type="match status" value="1"/>
</dbReference>
<evidence type="ECO:0000256" key="11">
    <source>
        <dbReference type="SAM" id="MobiDB-lite"/>
    </source>
</evidence>
<dbReference type="GO" id="GO:0007165">
    <property type="term" value="P:signal transduction"/>
    <property type="evidence" value="ECO:0007669"/>
    <property type="project" value="InterPro"/>
</dbReference>
<feature type="domain" description="Helicase ATP-binding" evidence="14">
    <location>
        <begin position="472"/>
        <end position="640"/>
    </location>
</feature>
<evidence type="ECO:0000256" key="2">
    <source>
        <dbReference type="ARBA" id="ARBA00005446"/>
    </source>
</evidence>
<dbReference type="InterPro" id="IPR001650">
    <property type="entry name" value="Helicase_C-like"/>
</dbReference>
<dbReference type="Gene3D" id="1.10.533.10">
    <property type="entry name" value="Death Domain, Fas"/>
    <property type="match status" value="1"/>
</dbReference>
<evidence type="ECO:0000256" key="6">
    <source>
        <dbReference type="ARBA" id="ARBA00022840"/>
    </source>
</evidence>
<accession>A0A210PVJ8</accession>
<dbReference type="EMBL" id="NEDP02005461">
    <property type="protein sequence ID" value="OWF40482.1"/>
    <property type="molecule type" value="Genomic_DNA"/>
</dbReference>
<feature type="compositionally biased region" description="Basic residues" evidence="11">
    <location>
        <begin position="1340"/>
        <end position="1351"/>
    </location>
</feature>
<dbReference type="SUPFAM" id="SSF47819">
    <property type="entry name" value="HRDC-like"/>
    <property type="match status" value="1"/>
</dbReference>
<evidence type="ECO:0000259" key="12">
    <source>
        <dbReference type="PROSITE" id="PS50017"/>
    </source>
</evidence>
<proteinExistence type="inferred from homology"/>
<feature type="compositionally biased region" description="Polar residues" evidence="11">
    <location>
        <begin position="1301"/>
        <end position="1325"/>
    </location>
</feature>
<evidence type="ECO:0000256" key="4">
    <source>
        <dbReference type="ARBA" id="ARBA00022801"/>
    </source>
</evidence>
<dbReference type="GO" id="GO:0005737">
    <property type="term" value="C:cytoplasm"/>
    <property type="evidence" value="ECO:0007669"/>
    <property type="project" value="TreeGrafter"/>
</dbReference>
<dbReference type="OrthoDB" id="10261556at2759"/>
<dbReference type="PROSITE" id="PS51194">
    <property type="entry name" value="HELICASE_CTER"/>
    <property type="match status" value="1"/>
</dbReference>
<dbReference type="SUPFAM" id="SSF52540">
    <property type="entry name" value="P-loop containing nucleoside triphosphate hydrolases"/>
    <property type="match status" value="1"/>
</dbReference>
<dbReference type="Pfam" id="PF16124">
    <property type="entry name" value="RecQ_Zn_bind"/>
    <property type="match status" value="1"/>
</dbReference>
<dbReference type="InterPro" id="IPR032284">
    <property type="entry name" value="RecQ_Zn-bd"/>
</dbReference>
<dbReference type="InterPro" id="IPR014001">
    <property type="entry name" value="Helicase_ATP-bd"/>
</dbReference>
<dbReference type="Pfam" id="PF09382">
    <property type="entry name" value="RQC"/>
    <property type="match status" value="1"/>
</dbReference>
<feature type="region of interest" description="Disordered" evidence="11">
    <location>
        <begin position="414"/>
        <end position="447"/>
    </location>
</feature>
<evidence type="ECO:0000259" key="15">
    <source>
        <dbReference type="PROSITE" id="PS51194"/>
    </source>
</evidence>
<dbReference type="GO" id="GO:0043138">
    <property type="term" value="F:3'-5' DNA helicase activity"/>
    <property type="evidence" value="ECO:0007669"/>
    <property type="project" value="UniProtKB-EC"/>
</dbReference>
<organism evidence="16 17">
    <name type="scientific">Mizuhopecten yessoensis</name>
    <name type="common">Japanese scallop</name>
    <name type="synonym">Patinopecten yessoensis</name>
    <dbReference type="NCBI Taxonomy" id="6573"/>
    <lineage>
        <taxon>Eukaryota</taxon>
        <taxon>Metazoa</taxon>
        <taxon>Spiralia</taxon>
        <taxon>Lophotrochozoa</taxon>
        <taxon>Mollusca</taxon>
        <taxon>Bivalvia</taxon>
        <taxon>Autobranchia</taxon>
        <taxon>Pteriomorphia</taxon>
        <taxon>Pectinida</taxon>
        <taxon>Pectinoidea</taxon>
        <taxon>Pectinidae</taxon>
        <taxon>Mizuhopecten</taxon>
    </lineage>
</organism>
<dbReference type="InterPro" id="IPR044876">
    <property type="entry name" value="HRDC_dom_sf"/>
</dbReference>
<feature type="domain" description="Death" evidence="12">
    <location>
        <begin position="82"/>
        <end position="171"/>
    </location>
</feature>
<evidence type="ECO:0000313" key="16">
    <source>
        <dbReference type="EMBL" id="OWF40482.1"/>
    </source>
</evidence>
<dbReference type="Gene3D" id="1.10.10.10">
    <property type="entry name" value="Winged helix-like DNA-binding domain superfamily/Winged helix DNA-binding domain"/>
    <property type="match status" value="1"/>
</dbReference>
<evidence type="ECO:0000256" key="5">
    <source>
        <dbReference type="ARBA" id="ARBA00022806"/>
    </source>
</evidence>
<keyword evidence="3" id="KW-0547">Nucleotide-binding</keyword>
<dbReference type="InterPro" id="IPR004589">
    <property type="entry name" value="DNA_helicase_ATP-dep_RecQ"/>
</dbReference>
<dbReference type="FunFam" id="3.40.50.300:FF:000941">
    <property type="entry name" value="Werner syndrome RecQ like helicase"/>
    <property type="match status" value="1"/>
</dbReference>
<keyword evidence="6" id="KW-0067">ATP-binding</keyword>
<dbReference type="GO" id="GO:0006260">
    <property type="term" value="P:DNA replication"/>
    <property type="evidence" value="ECO:0007669"/>
    <property type="project" value="InterPro"/>
</dbReference>
<evidence type="ECO:0000256" key="3">
    <source>
        <dbReference type="ARBA" id="ARBA00022741"/>
    </source>
</evidence>
<dbReference type="InterPro" id="IPR000488">
    <property type="entry name" value="Death_dom"/>
</dbReference>
<dbReference type="SMART" id="SM00341">
    <property type="entry name" value="HRDC"/>
    <property type="match status" value="1"/>
</dbReference>
<evidence type="ECO:0000256" key="10">
    <source>
        <dbReference type="ARBA" id="ARBA00034808"/>
    </source>
</evidence>
<feature type="domain" description="Helicase C-terminal" evidence="15">
    <location>
        <begin position="661"/>
        <end position="814"/>
    </location>
</feature>
<dbReference type="InterPro" id="IPR011545">
    <property type="entry name" value="DEAD/DEAH_box_helicase_dom"/>
</dbReference>
<dbReference type="PANTHER" id="PTHR13710:SF120">
    <property type="entry name" value="BIFUNCTIONAL 3'-5' EXONUCLEASE_ATP-DEPENDENT HELICASE WRN"/>
    <property type="match status" value="1"/>
</dbReference>
<evidence type="ECO:0000256" key="7">
    <source>
        <dbReference type="ARBA" id="ARBA00023125"/>
    </source>
</evidence>
<dbReference type="GO" id="GO:0005654">
    <property type="term" value="C:nucleoplasm"/>
    <property type="evidence" value="ECO:0007669"/>
    <property type="project" value="TreeGrafter"/>
</dbReference>
<dbReference type="SUPFAM" id="SSF47986">
    <property type="entry name" value="DEATH domain"/>
    <property type="match status" value="1"/>
</dbReference>
<dbReference type="Pfam" id="PF00271">
    <property type="entry name" value="Helicase_C"/>
    <property type="match status" value="1"/>
</dbReference>
<dbReference type="InterPro" id="IPR011029">
    <property type="entry name" value="DEATH-like_dom_sf"/>
</dbReference>
<dbReference type="SMART" id="SM00490">
    <property type="entry name" value="HELICc"/>
    <property type="match status" value="1"/>
</dbReference>
<name>A0A210PVJ8_MIZYE</name>
<dbReference type="PANTHER" id="PTHR13710">
    <property type="entry name" value="DNA HELICASE RECQ FAMILY MEMBER"/>
    <property type="match status" value="1"/>
</dbReference>
<gene>
    <name evidence="16" type="ORF">KP79_PYT19025</name>
</gene>
<dbReference type="GO" id="GO:0005694">
    <property type="term" value="C:chromosome"/>
    <property type="evidence" value="ECO:0007669"/>
    <property type="project" value="TreeGrafter"/>
</dbReference>
<dbReference type="Proteomes" id="UP000242188">
    <property type="component" value="Unassembled WGS sequence"/>
</dbReference>
<dbReference type="SMART" id="SM00487">
    <property type="entry name" value="DEXDc"/>
    <property type="match status" value="1"/>
</dbReference>
<comment type="cofactor">
    <cofactor evidence="1">
        <name>Zn(2+)</name>
        <dbReference type="ChEBI" id="CHEBI:29105"/>
    </cofactor>
</comment>
<evidence type="ECO:0000256" key="1">
    <source>
        <dbReference type="ARBA" id="ARBA00001947"/>
    </source>
</evidence>
<dbReference type="GO" id="GO:0000724">
    <property type="term" value="P:double-strand break repair via homologous recombination"/>
    <property type="evidence" value="ECO:0007669"/>
    <property type="project" value="TreeGrafter"/>
</dbReference>
<dbReference type="CDD" id="cd18794">
    <property type="entry name" value="SF2_C_RecQ"/>
    <property type="match status" value="1"/>
</dbReference>
<dbReference type="CDD" id="cd01670">
    <property type="entry name" value="Death"/>
    <property type="match status" value="1"/>
</dbReference>
<keyword evidence="4" id="KW-0378">Hydrolase</keyword>
<keyword evidence="17" id="KW-1185">Reference proteome</keyword>
<dbReference type="Pfam" id="PF00270">
    <property type="entry name" value="DEAD"/>
    <property type="match status" value="1"/>
</dbReference>
<protein>
    <recommendedName>
        <fullName evidence="10">DNA 3'-5' helicase</fullName>
        <ecNumber evidence="10">5.6.2.4</ecNumber>
    </recommendedName>
</protein>
<dbReference type="InterPro" id="IPR010997">
    <property type="entry name" value="HRDC-like_sf"/>
</dbReference>
<feature type="compositionally biased region" description="Polar residues" evidence="11">
    <location>
        <begin position="418"/>
        <end position="429"/>
    </location>
</feature>
<dbReference type="InterPro" id="IPR029491">
    <property type="entry name" value="Helicase_HTH"/>
</dbReference>
<dbReference type="InterPro" id="IPR018982">
    <property type="entry name" value="RQC_domain"/>
</dbReference>
<feature type="domain" description="HRDC" evidence="13">
    <location>
        <begin position="1054"/>
        <end position="1134"/>
    </location>
</feature>
<dbReference type="SMART" id="SM00956">
    <property type="entry name" value="RQC"/>
    <property type="match status" value="1"/>
</dbReference>